<gene>
    <name evidence="1" type="ORF">clem_13640</name>
</gene>
<sequence length="169" mass="19494">MTAINFNKAFEVLQLHPGVSFIEIKQRYEALVSLTPSTTESGLARKTNFSLEEIAAAYNDLQLLTKPYEALAQTEQTSLLHAFNEMSDEELDFWLNFYPHRSNKFYWDSRNYPQVAMYLTKSFYKTTTQILSSAGTFFSAFTSCYSTPGNEEETYKDAVELPLWTKKNQ</sequence>
<reference evidence="2" key="1">
    <citation type="submission" date="2016-07" db="EMBL/GenBank/DDBJ databases">
        <authorList>
            <person name="Florea S."/>
            <person name="Webb J.S."/>
            <person name="Jaromczyk J."/>
            <person name="Schardl C.L."/>
        </authorList>
    </citation>
    <scope>NUCLEOTIDE SEQUENCE [LARGE SCALE GENOMIC DNA]</scope>
    <source>
        <strain evidence="2">CDC-D5610</strain>
    </source>
</reference>
<protein>
    <submittedName>
        <fullName evidence="1">Uncharacterized protein</fullName>
    </submittedName>
</protein>
<accession>A0A222P653</accession>
<dbReference type="EMBL" id="CP016397">
    <property type="protein sequence ID" value="ASQ47255.1"/>
    <property type="molecule type" value="Genomic_DNA"/>
</dbReference>
<dbReference type="Proteomes" id="UP000201728">
    <property type="component" value="Chromosome"/>
</dbReference>
<dbReference type="RefSeq" id="WP_094092012.1">
    <property type="nucleotide sequence ID" value="NZ_CP016397.1"/>
</dbReference>
<evidence type="ECO:0000313" key="1">
    <source>
        <dbReference type="EMBL" id="ASQ47255.1"/>
    </source>
</evidence>
<evidence type="ECO:0000313" key="2">
    <source>
        <dbReference type="Proteomes" id="UP000201728"/>
    </source>
</evidence>
<dbReference type="OrthoDB" id="5654005at2"/>
<organism evidence="1 2">
    <name type="scientific">Legionella clemsonensis</name>
    <dbReference type="NCBI Taxonomy" id="1867846"/>
    <lineage>
        <taxon>Bacteria</taxon>
        <taxon>Pseudomonadati</taxon>
        <taxon>Pseudomonadota</taxon>
        <taxon>Gammaproteobacteria</taxon>
        <taxon>Legionellales</taxon>
        <taxon>Legionellaceae</taxon>
        <taxon>Legionella</taxon>
    </lineage>
</organism>
<dbReference type="AlphaFoldDB" id="A0A222P653"/>
<keyword evidence="2" id="KW-1185">Reference proteome</keyword>
<name>A0A222P653_9GAMM</name>
<dbReference type="KEGG" id="lcd:clem_13640"/>
<proteinExistence type="predicted"/>